<feature type="transmembrane region" description="Helical" evidence="1">
    <location>
        <begin position="158"/>
        <end position="177"/>
    </location>
</feature>
<comment type="caution">
    <text evidence="3">The sequence shown here is derived from an EMBL/GenBank/DDBJ whole genome shotgun (WGS) entry which is preliminary data.</text>
</comment>
<dbReference type="InterPro" id="IPR014862">
    <property type="entry name" value="TrwC"/>
</dbReference>
<dbReference type="SUPFAM" id="SSF55464">
    <property type="entry name" value="Origin of replication-binding domain, RBD-like"/>
    <property type="match status" value="1"/>
</dbReference>
<dbReference type="Proteomes" id="UP000078486">
    <property type="component" value="Unassembled WGS sequence"/>
</dbReference>
<proteinExistence type="predicted"/>
<dbReference type="Pfam" id="PF08751">
    <property type="entry name" value="TrwC"/>
    <property type="match status" value="1"/>
</dbReference>
<sequence length="203" mass="22636">MGDYYMDGHVVAGEWRGVAASMLGRESVVDEKSFLGLCDGLHPETGQRLTARRNTTWRDANKTVSNHRVFYDFTISPPKSVSVIALYQDARIIELHDRVVRVMVDELEKFAETRVRKDGANIERETGGVIAALFRHDTNRLSAMLFEMRASQSEMICLAGALVMAGASVFLVTLRVIPRIPGRKFPQKEAVCGSWFRAHGPGP</sequence>
<name>A0A178IJA1_9BACT</name>
<keyword evidence="4" id="KW-1185">Reference proteome</keyword>
<protein>
    <recommendedName>
        <fullName evidence="2">TrwC relaxase domain-containing protein</fullName>
    </recommendedName>
</protein>
<gene>
    <name evidence="3" type="ORF">AW736_14040</name>
</gene>
<dbReference type="STRING" id="1184151.AW736_14040"/>
<dbReference type="EMBL" id="LRRQ01000099">
    <property type="protein sequence ID" value="OAM89367.1"/>
    <property type="molecule type" value="Genomic_DNA"/>
</dbReference>
<feature type="domain" description="TrwC relaxase" evidence="2">
    <location>
        <begin position="3"/>
        <end position="140"/>
    </location>
</feature>
<keyword evidence="1" id="KW-1133">Transmembrane helix</keyword>
<dbReference type="AlphaFoldDB" id="A0A178IJA1"/>
<accession>A0A178IJA1</accession>
<keyword evidence="1" id="KW-0472">Membrane</keyword>
<evidence type="ECO:0000259" key="2">
    <source>
        <dbReference type="Pfam" id="PF08751"/>
    </source>
</evidence>
<evidence type="ECO:0000256" key="1">
    <source>
        <dbReference type="SAM" id="Phobius"/>
    </source>
</evidence>
<keyword evidence="1" id="KW-0812">Transmembrane</keyword>
<reference evidence="3 4" key="1">
    <citation type="submission" date="2016-01" db="EMBL/GenBank/DDBJ databases">
        <title>High potential of lignocellulose degradation of a new Verrucomicrobia species.</title>
        <authorList>
            <person name="Wang Y."/>
            <person name="Shi Y."/>
            <person name="Qiu Z."/>
            <person name="Liu S."/>
            <person name="Yang H."/>
        </authorList>
    </citation>
    <scope>NUCLEOTIDE SEQUENCE [LARGE SCALE GENOMIC DNA]</scope>
    <source>
        <strain evidence="3 4">TSB47</strain>
    </source>
</reference>
<evidence type="ECO:0000313" key="4">
    <source>
        <dbReference type="Proteomes" id="UP000078486"/>
    </source>
</evidence>
<evidence type="ECO:0000313" key="3">
    <source>
        <dbReference type="EMBL" id="OAM89367.1"/>
    </source>
</evidence>
<organism evidence="3 4">
    <name type="scientific">Termitidicoccus mucosus</name>
    <dbReference type="NCBI Taxonomy" id="1184151"/>
    <lineage>
        <taxon>Bacteria</taxon>
        <taxon>Pseudomonadati</taxon>
        <taxon>Verrucomicrobiota</taxon>
        <taxon>Opitutia</taxon>
        <taxon>Opitutales</taxon>
        <taxon>Opitutaceae</taxon>
        <taxon>Termitidicoccus</taxon>
    </lineage>
</organism>